<dbReference type="GO" id="GO:0003824">
    <property type="term" value="F:catalytic activity"/>
    <property type="evidence" value="ECO:0007669"/>
    <property type="project" value="InterPro"/>
</dbReference>
<evidence type="ECO:0000313" key="4">
    <source>
        <dbReference type="Proteomes" id="UP000248706"/>
    </source>
</evidence>
<keyword evidence="4" id="KW-1185">Reference proteome</keyword>
<dbReference type="AlphaFoldDB" id="A0A328VKZ8"/>
<protein>
    <recommendedName>
        <fullName evidence="2">Cyclodeaminase/cyclohydrolase domain-containing protein</fullName>
    </recommendedName>
</protein>
<organism evidence="3 4">
    <name type="scientific">Thermogemmatispora tikiterensis</name>
    <dbReference type="NCBI Taxonomy" id="1825093"/>
    <lineage>
        <taxon>Bacteria</taxon>
        <taxon>Bacillati</taxon>
        <taxon>Chloroflexota</taxon>
        <taxon>Ktedonobacteria</taxon>
        <taxon>Thermogemmatisporales</taxon>
        <taxon>Thermogemmatisporaceae</taxon>
        <taxon>Thermogemmatispora</taxon>
    </lineage>
</organism>
<evidence type="ECO:0000259" key="2">
    <source>
        <dbReference type="Pfam" id="PF04961"/>
    </source>
</evidence>
<dbReference type="InterPro" id="IPR036178">
    <property type="entry name" value="Formintransfe-cycloase-like_sf"/>
</dbReference>
<dbReference type="Gene3D" id="1.20.120.680">
    <property type="entry name" value="Formiminotetrahydrofolate cyclodeaminase monomer, up-and-down helical bundle"/>
    <property type="match status" value="1"/>
</dbReference>
<feature type="domain" description="Cyclodeaminase/cyclohydrolase" evidence="2">
    <location>
        <begin position="8"/>
        <end position="188"/>
    </location>
</feature>
<comment type="caution">
    <text evidence="3">The sequence shown here is derived from an EMBL/GenBank/DDBJ whole genome shotgun (WGS) entry which is preliminary data.</text>
</comment>
<gene>
    <name evidence="3" type="ORF">A4R35_22740</name>
</gene>
<feature type="coiled-coil region" evidence="1">
    <location>
        <begin position="53"/>
        <end position="80"/>
    </location>
</feature>
<proteinExistence type="predicted"/>
<keyword evidence="1" id="KW-0175">Coiled coil</keyword>
<name>A0A328VKZ8_9CHLR</name>
<dbReference type="EMBL" id="MCIF01000002">
    <property type="protein sequence ID" value="RAQ98376.1"/>
    <property type="molecule type" value="Genomic_DNA"/>
</dbReference>
<sequence>MYMYLDQSLREYLNDLSSSQPTPGGGSAAALSGAMGAALASMVTRLTIGKSGYADVQDEIEEILQKTEELRERFQQLIQEDIDAYERLAMSFRLPKGSSEENEARSRAIQVRLHEAALVPLEVAERAAELMHFCVRLAQIGNKNVRSDIAAGAALVMSAAQGAAWMVRVNLRSLKNQQLVEQLQGRLEAALQQVEAGQSDVARLVGGTL</sequence>
<reference evidence="3 4" key="1">
    <citation type="submission" date="2016-08" db="EMBL/GenBank/DDBJ databases">
        <title>Analysis of Carbohydrate Active Enzymes in Thermogemmatispora T81 Reveals Carbohydrate Degradation Ability.</title>
        <authorList>
            <person name="Tomazini A."/>
            <person name="Lal S."/>
            <person name="Stott M."/>
            <person name="Henrissat B."/>
            <person name="Polikarpov I."/>
            <person name="Sparling R."/>
            <person name="Levin D.B."/>
        </authorList>
    </citation>
    <scope>NUCLEOTIDE SEQUENCE [LARGE SCALE GENOMIC DNA]</scope>
    <source>
        <strain evidence="3 4">T81</strain>
    </source>
</reference>
<dbReference type="InterPro" id="IPR007044">
    <property type="entry name" value="Cyclodeamin/CycHdrlase"/>
</dbReference>
<dbReference type="SUPFAM" id="SSF101262">
    <property type="entry name" value="Methenyltetrahydrofolate cyclohydrolase-like"/>
    <property type="match status" value="1"/>
</dbReference>
<evidence type="ECO:0000256" key="1">
    <source>
        <dbReference type="SAM" id="Coils"/>
    </source>
</evidence>
<dbReference type="Proteomes" id="UP000248706">
    <property type="component" value="Unassembled WGS sequence"/>
</dbReference>
<accession>A0A328VKZ8</accession>
<evidence type="ECO:0000313" key="3">
    <source>
        <dbReference type="EMBL" id="RAQ98376.1"/>
    </source>
</evidence>
<dbReference type="Pfam" id="PF04961">
    <property type="entry name" value="FTCD_C"/>
    <property type="match status" value="1"/>
</dbReference>